<organism evidence="1 2">
    <name type="scientific">Diaporthe australafricana</name>
    <dbReference type="NCBI Taxonomy" id="127596"/>
    <lineage>
        <taxon>Eukaryota</taxon>
        <taxon>Fungi</taxon>
        <taxon>Dikarya</taxon>
        <taxon>Ascomycota</taxon>
        <taxon>Pezizomycotina</taxon>
        <taxon>Sordariomycetes</taxon>
        <taxon>Sordariomycetidae</taxon>
        <taxon>Diaporthales</taxon>
        <taxon>Diaporthaceae</taxon>
        <taxon>Diaporthe</taxon>
    </lineage>
</organism>
<reference evidence="1 2" key="1">
    <citation type="journal article" date="2024" name="IMA Fungus">
        <title>IMA Genome - F19 : A genome assembly and annotation guide to empower mycologists, including annotated draft genome sequences of Ceratocystis pirilliformis, Diaporthe australafricana, Fusarium ophioides, Paecilomyces lecythidis, and Sporothrix stenoceras.</title>
        <authorList>
            <person name="Aylward J."/>
            <person name="Wilson A.M."/>
            <person name="Visagie C.M."/>
            <person name="Spraker J."/>
            <person name="Barnes I."/>
            <person name="Buitendag C."/>
            <person name="Ceriani C."/>
            <person name="Del Mar Angel L."/>
            <person name="du Plessis D."/>
            <person name="Fuchs T."/>
            <person name="Gasser K."/>
            <person name="Kramer D."/>
            <person name="Li W."/>
            <person name="Munsamy K."/>
            <person name="Piso A."/>
            <person name="Price J.L."/>
            <person name="Sonnekus B."/>
            <person name="Thomas C."/>
            <person name="van der Nest A."/>
            <person name="van Dijk A."/>
            <person name="van Heerden A."/>
            <person name="van Vuuren N."/>
            <person name="Yilmaz N."/>
            <person name="Duong T.A."/>
            <person name="van der Merwe N.A."/>
            <person name="Wingfield M.J."/>
            <person name="Wingfield B.D."/>
        </authorList>
    </citation>
    <scope>NUCLEOTIDE SEQUENCE [LARGE SCALE GENOMIC DNA]</scope>
    <source>
        <strain evidence="1 2">CMW 18300</strain>
    </source>
</reference>
<accession>A0ABR3X1N7</accession>
<keyword evidence="2" id="KW-1185">Reference proteome</keyword>
<comment type="caution">
    <text evidence="1">The sequence shown here is derived from an EMBL/GenBank/DDBJ whole genome shotgun (WGS) entry which is preliminary data.</text>
</comment>
<sequence length="406" mass="45131">MDHTSLQSVEGEWLKLSDVSKFTGTVSFIGWYEKAEVLLGTDTLSQIPMWSGAKKHHRSLHTASLNLNATLGLGPAASSPLSAQLSFGTTFNFVNNVQAYDPSKDYNDAIRNDRGKTALVVDYAEKRAYLVPKLSLVLHLCRVEAMRNEKSSDSTHPTKPIIPAAMPSVDGSQAALKVFQENEEAIFIGSETTADKTTLRQLFLQIHFDLVKAAGLRESPKRVALLGSKIFATELRGLLERPDTGTPLGMIQDPRLLAWVRLAALADAVCICSGLGTAIRPVTVGDVPDCECYELPHDRYLLAAHMKCLQDILERQSCAMSELSLNGELDFGEGYRMRLKGRRLWTRGRHRKHNKFWENRAELIQFIDKEDGADAKARKLLGTNRKVGQREEDPILTGVIVFGTRR</sequence>
<proteinExistence type="predicted"/>
<dbReference type="Proteomes" id="UP001583177">
    <property type="component" value="Unassembled WGS sequence"/>
</dbReference>
<dbReference type="EMBL" id="JAWRVE010000040">
    <property type="protein sequence ID" value="KAL1869580.1"/>
    <property type="molecule type" value="Genomic_DNA"/>
</dbReference>
<name>A0ABR3X1N7_9PEZI</name>
<evidence type="ECO:0000313" key="1">
    <source>
        <dbReference type="EMBL" id="KAL1869580.1"/>
    </source>
</evidence>
<protein>
    <submittedName>
        <fullName evidence="1">Uncharacterized protein</fullName>
    </submittedName>
</protein>
<gene>
    <name evidence="1" type="ORF">Daus18300_005434</name>
</gene>
<evidence type="ECO:0000313" key="2">
    <source>
        <dbReference type="Proteomes" id="UP001583177"/>
    </source>
</evidence>